<sequence>MIIRQNAKVLGMKYFKDTVDGKAYDSTTIYAAVDLDNSRGQARGLGCAEYKSTTSDLFHTRKDVKFPCDCELVLDMVTNGKVTKFQLVDFTPLGAAAPQVANKAV</sequence>
<gene>
    <name evidence="1" type="ORF">HNQ50_001446</name>
</gene>
<dbReference type="AlphaFoldDB" id="A0A840RDR0"/>
<proteinExistence type="predicted"/>
<comment type="caution">
    <text evidence="1">The sequence shown here is derived from an EMBL/GenBank/DDBJ whole genome shotgun (WGS) entry which is preliminary data.</text>
</comment>
<dbReference type="EMBL" id="JACHHN010000002">
    <property type="protein sequence ID" value="MBB5190724.1"/>
    <property type="molecule type" value="Genomic_DNA"/>
</dbReference>
<protein>
    <submittedName>
        <fullName evidence="1">Uncharacterized protein</fullName>
    </submittedName>
</protein>
<reference evidence="1 2" key="1">
    <citation type="submission" date="2020-08" db="EMBL/GenBank/DDBJ databases">
        <title>Genomic Encyclopedia of Type Strains, Phase IV (KMG-IV): sequencing the most valuable type-strain genomes for metagenomic binning, comparative biology and taxonomic classification.</title>
        <authorList>
            <person name="Goeker M."/>
        </authorList>
    </citation>
    <scope>NUCLEOTIDE SEQUENCE [LARGE SCALE GENOMIC DNA]</scope>
    <source>
        <strain evidence="1 2">DSM 18233</strain>
    </source>
</reference>
<dbReference type="Proteomes" id="UP000543030">
    <property type="component" value="Unassembled WGS sequence"/>
</dbReference>
<organism evidence="1 2">
    <name type="scientific">Silvimonas terrae</name>
    <dbReference type="NCBI Taxonomy" id="300266"/>
    <lineage>
        <taxon>Bacteria</taxon>
        <taxon>Pseudomonadati</taxon>
        <taxon>Pseudomonadota</taxon>
        <taxon>Betaproteobacteria</taxon>
        <taxon>Neisseriales</taxon>
        <taxon>Chitinibacteraceae</taxon>
        <taxon>Silvimonas</taxon>
    </lineage>
</organism>
<keyword evidence="2" id="KW-1185">Reference proteome</keyword>
<evidence type="ECO:0000313" key="1">
    <source>
        <dbReference type="EMBL" id="MBB5190724.1"/>
    </source>
</evidence>
<dbReference type="RefSeq" id="WP_184098982.1">
    <property type="nucleotide sequence ID" value="NZ_JACHHN010000002.1"/>
</dbReference>
<evidence type="ECO:0000313" key="2">
    <source>
        <dbReference type="Proteomes" id="UP000543030"/>
    </source>
</evidence>
<accession>A0A840RDR0</accession>
<name>A0A840RDR0_9NEIS</name>